<dbReference type="OrthoDB" id="3193769at2"/>
<keyword evidence="3" id="KW-0238">DNA-binding</keyword>
<dbReference type="PANTHER" id="PTHR35004:SF7">
    <property type="entry name" value="INTEGRASE PROTEIN"/>
    <property type="match status" value="1"/>
</dbReference>
<reference evidence="12" key="1">
    <citation type="submission" date="2019-01" db="EMBL/GenBank/DDBJ databases">
        <title>Draft genomes of a novel of Sporanaerobacter strains.</title>
        <authorList>
            <person name="Ma S."/>
        </authorList>
    </citation>
    <scope>NUCLEOTIDE SEQUENCE [LARGE SCALE GENOMIC DNA]</scope>
    <source>
        <strain evidence="12">NJN-17</strain>
    </source>
</reference>
<evidence type="ECO:0000313" key="11">
    <source>
        <dbReference type="EMBL" id="QAT63507.1"/>
    </source>
</evidence>
<name>A0A410QHH1_9FIRM</name>
<evidence type="ECO:0000256" key="3">
    <source>
        <dbReference type="ARBA" id="ARBA00023125"/>
    </source>
</evidence>
<dbReference type="EMBL" id="CP035282">
    <property type="protein sequence ID" value="QAT63355.1"/>
    <property type="molecule type" value="Genomic_DNA"/>
</dbReference>
<dbReference type="EMBL" id="CP035282">
    <property type="protein sequence ID" value="QAT63344.1"/>
    <property type="molecule type" value="Genomic_DNA"/>
</dbReference>
<reference evidence="7" key="2">
    <citation type="submission" date="2019-01" db="EMBL/GenBank/DDBJ databases">
        <title>Draft genomes of a novel of Tissierellia strains.</title>
        <authorList>
            <person name="Ma S."/>
        </authorList>
    </citation>
    <scope>NUCLEOTIDE SEQUENCE</scope>
    <source>
        <strain evidence="7">JN-28</strain>
    </source>
</reference>
<evidence type="ECO:0000313" key="10">
    <source>
        <dbReference type="EMBL" id="QAT63495.1"/>
    </source>
</evidence>
<gene>
    <name evidence="7" type="ORF">EQM13_01040</name>
    <name evidence="8" type="ORF">EQM13_02055</name>
    <name evidence="9" type="ORF">EQM13_13705</name>
    <name evidence="10" type="ORF">EQM13_15520</name>
    <name evidence="11" type="ORF">EQM13_17135</name>
</gene>
<keyword evidence="12" id="KW-1185">Reference proteome</keyword>
<organism evidence="7 12">
    <name type="scientific">Acidilutibacter cellobiosedens</name>
    <dbReference type="NCBI Taxonomy" id="2507161"/>
    <lineage>
        <taxon>Bacteria</taxon>
        <taxon>Bacillati</taxon>
        <taxon>Bacillota</taxon>
        <taxon>Tissierellia</taxon>
        <taxon>Tissierellales</taxon>
        <taxon>Acidilutibacteraceae</taxon>
        <taxon>Acidilutibacter</taxon>
    </lineage>
</organism>
<dbReference type="EMBL" id="CP035282">
    <property type="protein sequence ID" value="QAT63476.1"/>
    <property type="molecule type" value="Genomic_DNA"/>
</dbReference>
<dbReference type="GO" id="GO:0032196">
    <property type="term" value="P:transposition"/>
    <property type="evidence" value="ECO:0007669"/>
    <property type="project" value="UniProtKB-KW"/>
</dbReference>
<dbReference type="NCBIfam" id="NF033546">
    <property type="entry name" value="transpos_IS21"/>
    <property type="match status" value="1"/>
</dbReference>
<dbReference type="AlphaFoldDB" id="A0A410QHH1"/>
<dbReference type="EMBL" id="CP035282">
    <property type="protein sequence ID" value="QAT63495.1"/>
    <property type="molecule type" value="Genomic_DNA"/>
</dbReference>
<sequence length="508" mass="59567">MLTMAQIYDIRKLYFEEGKNISQISRETGYDRKTIREYINKNDWNKPVPAVKTNMEFSKLDPYKSIITQWLENDKKAKKKQRHTATRVYNRLKEEIEGFDCSYRTVAAFVTLKKKEIFHTEKEGYLPLEHPAGEAQVDFGDAQFYENGVLHDGKYLNVSFPYSNQGYLQLFYGENIECLLEGLKAIFEYIGGVPTRLWFDNTKTIVTKILKEGSRNLTEKFMRFREHYGFDTVFCNPEAGHEKGNVESKVGYHRRNMLVPIPRFQELRKYNEELLVKCNEDGNREHYRKADFISKLFEEDKKNFLPLPATEFDTAGYHIVHTNGYGRFYLNNGLHEYSVSPKYANTRVVIKITSLYVIPMDENQNEIVRHKRLYGDHKQQSMKWLPYLRQLAKRPGALKYSGIYNIMPEDMKKYLDKCKRSERGKILSVIASLTEKNGFENAAQTVTQVLCYDAVDVDSLISMHRHLCSEIRELPPMKTESRIPRLKPTKTDLSKYDKALKKWGKRTC</sequence>
<evidence type="ECO:0000256" key="4">
    <source>
        <dbReference type="ARBA" id="ARBA00023172"/>
    </source>
</evidence>
<proteinExistence type="inferred from homology"/>
<evidence type="ECO:0000259" key="5">
    <source>
        <dbReference type="PROSITE" id="PS50531"/>
    </source>
</evidence>
<dbReference type="KEGG" id="spoa:EQM13_17135"/>
<dbReference type="GO" id="GO:0015074">
    <property type="term" value="P:DNA integration"/>
    <property type="evidence" value="ECO:0007669"/>
    <property type="project" value="InterPro"/>
</dbReference>
<dbReference type="GO" id="GO:0003677">
    <property type="term" value="F:DNA binding"/>
    <property type="evidence" value="ECO:0007669"/>
    <property type="project" value="UniProtKB-KW"/>
</dbReference>
<evidence type="ECO:0000313" key="7">
    <source>
        <dbReference type="EMBL" id="QAT63344.1"/>
    </source>
</evidence>
<dbReference type="KEGG" id="spoa:EQM13_01040"/>
<evidence type="ECO:0000313" key="9">
    <source>
        <dbReference type="EMBL" id="QAT63476.1"/>
    </source>
</evidence>
<protein>
    <submittedName>
        <fullName evidence="7">IS21 family transposase</fullName>
    </submittedName>
</protein>
<dbReference type="KEGG" id="spoa:EQM13_13705"/>
<feature type="domain" description="HTH IS21-type" evidence="5">
    <location>
        <begin position="6"/>
        <end position="71"/>
    </location>
</feature>
<dbReference type="InterPro" id="IPR017894">
    <property type="entry name" value="HTH_IS21_transposase_type"/>
</dbReference>
<comment type="similarity">
    <text evidence="1">Belongs to the transposase IS21/IS408/IS1162 family.</text>
</comment>
<dbReference type="PANTHER" id="PTHR35004">
    <property type="entry name" value="TRANSPOSASE RV3428C-RELATED"/>
    <property type="match status" value="1"/>
</dbReference>
<keyword evidence="2" id="KW-0815">Transposition</keyword>
<dbReference type="PROSITE" id="PS50994">
    <property type="entry name" value="INTEGRASE"/>
    <property type="match status" value="1"/>
</dbReference>
<dbReference type="InterPro" id="IPR001584">
    <property type="entry name" value="Integrase_cat-core"/>
</dbReference>
<feature type="domain" description="Integrase catalytic" evidence="6">
    <location>
        <begin position="127"/>
        <end position="314"/>
    </location>
</feature>
<evidence type="ECO:0000313" key="8">
    <source>
        <dbReference type="EMBL" id="QAT63355.1"/>
    </source>
</evidence>
<evidence type="ECO:0000256" key="1">
    <source>
        <dbReference type="ARBA" id="ARBA00009277"/>
    </source>
</evidence>
<dbReference type="KEGG" id="spoa:EQM13_15520"/>
<keyword evidence="4" id="KW-0233">DNA recombination</keyword>
<dbReference type="GO" id="GO:0006310">
    <property type="term" value="P:DNA recombination"/>
    <property type="evidence" value="ECO:0007669"/>
    <property type="project" value="UniProtKB-KW"/>
</dbReference>
<dbReference type="EMBL" id="CP035282">
    <property type="protein sequence ID" value="QAT63507.1"/>
    <property type="molecule type" value="Genomic_DNA"/>
</dbReference>
<accession>A0A410QHH1</accession>
<dbReference type="KEGG" id="spoa:EQM13_02055"/>
<evidence type="ECO:0000313" key="12">
    <source>
        <dbReference type="Proteomes" id="UP000287969"/>
    </source>
</evidence>
<dbReference type="Proteomes" id="UP000287969">
    <property type="component" value="Chromosome"/>
</dbReference>
<dbReference type="PROSITE" id="PS50531">
    <property type="entry name" value="HTH_IS21"/>
    <property type="match status" value="1"/>
</dbReference>
<evidence type="ECO:0000256" key="2">
    <source>
        <dbReference type="ARBA" id="ARBA00022578"/>
    </source>
</evidence>
<evidence type="ECO:0000259" key="6">
    <source>
        <dbReference type="PROSITE" id="PS50994"/>
    </source>
</evidence>